<dbReference type="EMBL" id="JBIVGG010000002">
    <property type="protein sequence ID" value="MFJ4078206.1"/>
    <property type="molecule type" value="Genomic_DNA"/>
</dbReference>
<organism evidence="2 3">
    <name type="scientific">Streptomyces iakyrus</name>
    <dbReference type="NCBI Taxonomy" id="68219"/>
    <lineage>
        <taxon>Bacteria</taxon>
        <taxon>Bacillati</taxon>
        <taxon>Actinomycetota</taxon>
        <taxon>Actinomycetes</taxon>
        <taxon>Kitasatosporales</taxon>
        <taxon>Streptomycetaceae</taxon>
        <taxon>Streptomyces</taxon>
    </lineage>
</organism>
<evidence type="ECO:0000313" key="2">
    <source>
        <dbReference type="EMBL" id="MFJ4078206.1"/>
    </source>
</evidence>
<keyword evidence="3" id="KW-1185">Reference proteome</keyword>
<accession>A0ABW8F851</accession>
<sequence length="361" mass="37994">MRHSLGPLFRRATVGVLALAAMWAAGTSSTAAPVAAPAPEAERLNFTERYRALQHGGIVRAANASITCRTAQSPSCPEVQAGGAGVNGDFDMFYVDVDRDANTYNSSRAEVRLPTGSRVTYARLYWGGNLRVGEQKPPEDNGRVLIAEPGGEYKELLADTTVGHRVMDGMDAFQASADVTRLVREGGAGLYTVAQINIAMGRSTAGAWGGWTLVVAYENPAEPLRHLAVWDGFTPLRSGGQEIGLSGLGFPAGAWGRAGLVTYNGDRGIGGDSLTVTTGQSESALTNSANARDDVLNSTISEPGADASRVPAYANNLGYDSDVFDLGGALQHSGDRATFRVQSQQDAAWAGVLFVAVDARR</sequence>
<dbReference type="RefSeq" id="WP_402070217.1">
    <property type="nucleotide sequence ID" value="NZ_JBIVGG010000002.1"/>
</dbReference>
<keyword evidence="1" id="KW-0732">Signal</keyword>
<proteinExistence type="predicted"/>
<evidence type="ECO:0000256" key="1">
    <source>
        <dbReference type="SAM" id="SignalP"/>
    </source>
</evidence>
<dbReference type="Proteomes" id="UP001617511">
    <property type="component" value="Unassembled WGS sequence"/>
</dbReference>
<name>A0ABW8F851_9ACTN</name>
<gene>
    <name evidence="2" type="ORF">ACIP2Z_04550</name>
</gene>
<comment type="caution">
    <text evidence="2">The sequence shown here is derived from an EMBL/GenBank/DDBJ whole genome shotgun (WGS) entry which is preliminary data.</text>
</comment>
<reference evidence="2 3" key="1">
    <citation type="submission" date="2024-10" db="EMBL/GenBank/DDBJ databases">
        <title>The Natural Products Discovery Center: Release of the First 8490 Sequenced Strains for Exploring Actinobacteria Biosynthetic Diversity.</title>
        <authorList>
            <person name="Kalkreuter E."/>
            <person name="Kautsar S.A."/>
            <person name="Yang D."/>
            <person name="Bader C.D."/>
            <person name="Teijaro C.N."/>
            <person name="Fluegel L."/>
            <person name="Davis C.M."/>
            <person name="Simpson J.R."/>
            <person name="Lauterbach L."/>
            <person name="Steele A.D."/>
            <person name="Gui C."/>
            <person name="Meng S."/>
            <person name="Li G."/>
            <person name="Viehrig K."/>
            <person name="Ye F."/>
            <person name="Su P."/>
            <person name="Kiefer A.F."/>
            <person name="Nichols A."/>
            <person name="Cepeda A.J."/>
            <person name="Yan W."/>
            <person name="Fan B."/>
            <person name="Jiang Y."/>
            <person name="Adhikari A."/>
            <person name="Zheng C.-J."/>
            <person name="Schuster L."/>
            <person name="Cowan T.M."/>
            <person name="Smanski M.J."/>
            <person name="Chevrette M.G."/>
            <person name="De Carvalho L.P.S."/>
            <person name="Shen B."/>
        </authorList>
    </citation>
    <scope>NUCLEOTIDE SEQUENCE [LARGE SCALE GENOMIC DNA]</scope>
    <source>
        <strain evidence="2 3">NPDC089932</strain>
    </source>
</reference>
<evidence type="ECO:0000313" key="3">
    <source>
        <dbReference type="Proteomes" id="UP001617511"/>
    </source>
</evidence>
<feature type="chain" id="PRO_5045813183" evidence="1">
    <location>
        <begin position="32"/>
        <end position="361"/>
    </location>
</feature>
<protein>
    <submittedName>
        <fullName evidence="2">DUF3344 domain-containing protein</fullName>
    </submittedName>
</protein>
<feature type="signal peptide" evidence="1">
    <location>
        <begin position="1"/>
        <end position="31"/>
    </location>
</feature>